<keyword evidence="3" id="KW-1185">Reference proteome</keyword>
<feature type="transmembrane region" description="Helical" evidence="1">
    <location>
        <begin position="26"/>
        <end position="46"/>
    </location>
</feature>
<comment type="caution">
    <text evidence="2">The sequence shown here is derived from an EMBL/GenBank/DDBJ whole genome shotgun (WGS) entry which is preliminary data.</text>
</comment>
<keyword evidence="1" id="KW-0812">Transmembrane</keyword>
<name>A0ABT2LRR6_9HYPH</name>
<dbReference type="Proteomes" id="UP001320831">
    <property type="component" value="Unassembled WGS sequence"/>
</dbReference>
<keyword evidence="1" id="KW-0472">Membrane</keyword>
<feature type="transmembrane region" description="Helical" evidence="1">
    <location>
        <begin position="58"/>
        <end position="80"/>
    </location>
</feature>
<dbReference type="Pfam" id="PF19660">
    <property type="entry name" value="DUF6163"/>
    <property type="match status" value="1"/>
</dbReference>
<proteinExistence type="predicted"/>
<feature type="transmembrane region" description="Helical" evidence="1">
    <location>
        <begin position="87"/>
        <end position="103"/>
    </location>
</feature>
<feature type="transmembrane region" description="Helical" evidence="1">
    <location>
        <begin position="109"/>
        <end position="131"/>
    </location>
</feature>
<evidence type="ECO:0000313" key="2">
    <source>
        <dbReference type="EMBL" id="MCT7375859.1"/>
    </source>
</evidence>
<dbReference type="EMBL" id="JAOCZP010000003">
    <property type="protein sequence ID" value="MCT7375859.1"/>
    <property type="molecule type" value="Genomic_DNA"/>
</dbReference>
<accession>A0ABT2LRR6</accession>
<keyword evidence="1" id="KW-1133">Transmembrane helix</keyword>
<organism evidence="2 3">
    <name type="scientific">Chelativorans salis</name>
    <dbReference type="NCBI Taxonomy" id="2978478"/>
    <lineage>
        <taxon>Bacteria</taxon>
        <taxon>Pseudomonadati</taxon>
        <taxon>Pseudomonadota</taxon>
        <taxon>Alphaproteobacteria</taxon>
        <taxon>Hyphomicrobiales</taxon>
        <taxon>Phyllobacteriaceae</taxon>
        <taxon>Chelativorans</taxon>
    </lineage>
</organism>
<evidence type="ECO:0000313" key="3">
    <source>
        <dbReference type="Proteomes" id="UP001320831"/>
    </source>
</evidence>
<protein>
    <submittedName>
        <fullName evidence="2">DUF6163 family protein</fullName>
    </submittedName>
</protein>
<reference evidence="2 3" key="1">
    <citation type="submission" date="2022-09" db="EMBL/GenBank/DDBJ databases">
        <title>Chelativorans salina sp. nov., a novel slightly halophilic bacterium isolated from a saline lake sediment enrichment.</title>
        <authorList>
            <person name="Gao L."/>
            <person name="Fang B.-Z."/>
            <person name="Li W.-J."/>
        </authorList>
    </citation>
    <scope>NUCLEOTIDE SEQUENCE [LARGE SCALE GENOMIC DNA]</scope>
    <source>
        <strain evidence="2 3">EGI FJ00035</strain>
    </source>
</reference>
<sequence length="140" mass="15932">MTNDAVTQMPMHQSPLEYALEMLQRAVALFCLVQGIGYWVRLLGFFEGPEWRFDLMPFYWQATAAPLAVLFPFAAVGLWMLASWGPVVWFLCAAAEIVMYGIFPELFGTWLWLIALHGAVAAIYTGLRVLLHLARRRAEH</sequence>
<gene>
    <name evidence="2" type="ORF">N5A92_12535</name>
</gene>
<evidence type="ECO:0000256" key="1">
    <source>
        <dbReference type="SAM" id="Phobius"/>
    </source>
</evidence>
<dbReference type="InterPro" id="IPR046161">
    <property type="entry name" value="DUF6163"/>
</dbReference>